<reference evidence="1" key="1">
    <citation type="submission" date="2024-06" db="EMBL/GenBank/DDBJ databases">
        <title>Complete genome sequence of the cellulolytic actinobacterium, Cellulosimicrobium ES-005.</title>
        <authorList>
            <person name="Matthews C.T."/>
            <person name="Underwood K.D."/>
            <person name="Ghanchi K.M."/>
            <person name="Fields S.D."/>
            <person name="Gardner S.G."/>
        </authorList>
    </citation>
    <scope>NUCLEOTIDE SEQUENCE</scope>
    <source>
        <strain evidence="1">ES-005</strain>
    </source>
</reference>
<evidence type="ECO:0000313" key="1">
    <source>
        <dbReference type="EMBL" id="XCH31378.1"/>
    </source>
</evidence>
<proteinExistence type="predicted"/>
<accession>A0AAU8G569</accession>
<gene>
    <name evidence="1" type="ORF">ABRQ22_06740</name>
</gene>
<dbReference type="RefSeq" id="WP_353708995.1">
    <property type="nucleotide sequence ID" value="NZ_CP159290.1"/>
</dbReference>
<protein>
    <submittedName>
        <fullName evidence="1">Uncharacterized protein</fullName>
    </submittedName>
</protein>
<organism evidence="1">
    <name type="scientific">Cellulosimicrobium sp. ES-005</name>
    <dbReference type="NCBI Taxonomy" id="3163031"/>
    <lineage>
        <taxon>Bacteria</taxon>
        <taxon>Bacillati</taxon>
        <taxon>Actinomycetota</taxon>
        <taxon>Actinomycetes</taxon>
        <taxon>Micrococcales</taxon>
        <taxon>Promicromonosporaceae</taxon>
        <taxon>Cellulosimicrobium</taxon>
    </lineage>
</organism>
<sequence length="98" mass="11634">MSGSRAFGWARDEWRRIRDEYELYRERQYAAAVEACNCILLNREAIAAGVDEFSLFIGRRDRAERWASEELLAWWREHPHLTFAEFEAAAFEYMEVPA</sequence>
<dbReference type="AlphaFoldDB" id="A0AAU8G569"/>
<name>A0AAU8G569_9MICO</name>
<dbReference type="EMBL" id="CP159290">
    <property type="protein sequence ID" value="XCH31378.1"/>
    <property type="molecule type" value="Genomic_DNA"/>
</dbReference>